<sequence length="459" mass="48168">MLRHLAKESRRLAVLLVVATSGLVVSPALPFQSVSIALADDDDDDGGGGGSSGRGDRGSGDYHSGRKPLRDLRTLFRWPSREVRRTPARRVVALPNRAQNEIVAIGLDAASLAGLTQDGFVIAQRTQVALTGGEMVRLRAPQGMTIDAARTAVATRNAAATVDFNHFYQPQAKDEAACAGTSCALVRYMVGWPAETGSDGPRCLKPQRIGLIDTAINADHSSLAEARLEILRLDEMSGTPSGAQHGTAVAALLVGAPGSRVPGLLPASELVAVDAFQRLRKSSDVANVYDLVRALDLLMQRDIRVINLSLTGPSNLLLERAVKAAIEKGTILVAAAGNDGPNAKPVYPAAYEDVIAVTAVDAARKPYRRAVRGGHIDIAAPGVNVWTAASVSGARQKSGTSFAAPFVTAAVSVLVATRPDLSPSEIEAELMKSTEDIGQPGKDPVYGWGLLNAKALCQG</sequence>
<dbReference type="EMBL" id="WUMK01000003">
    <property type="protein sequence ID" value="MXN45468.1"/>
    <property type="molecule type" value="Genomic_DNA"/>
</dbReference>
<dbReference type="PROSITE" id="PS00138">
    <property type="entry name" value="SUBTILASE_SER"/>
    <property type="match status" value="1"/>
</dbReference>
<dbReference type="InterPro" id="IPR050131">
    <property type="entry name" value="Peptidase_S8_subtilisin-like"/>
</dbReference>
<evidence type="ECO:0000313" key="8">
    <source>
        <dbReference type="EMBL" id="MXN45468.1"/>
    </source>
</evidence>
<dbReference type="InterPro" id="IPR000209">
    <property type="entry name" value="Peptidase_S8/S53_dom"/>
</dbReference>
<feature type="region of interest" description="Disordered" evidence="6">
    <location>
        <begin position="40"/>
        <end position="67"/>
    </location>
</feature>
<dbReference type="InterPro" id="IPR015500">
    <property type="entry name" value="Peptidase_S8_subtilisin-rel"/>
</dbReference>
<dbReference type="PANTHER" id="PTHR43806:SF11">
    <property type="entry name" value="CEREVISIN-RELATED"/>
    <property type="match status" value="1"/>
</dbReference>
<keyword evidence="3 5" id="KW-0378">Hydrolase</keyword>
<reference evidence="8 9" key="1">
    <citation type="submission" date="2019-12" db="EMBL/GenBank/DDBJ databases">
        <title>Shinella kummerowiae sp. nov., a symbiotic bacterium isolated from root nodules of the herbal legume Kummerowia stipulacea.</title>
        <authorList>
            <person name="Gao J."/>
        </authorList>
    </citation>
    <scope>NUCLEOTIDE SEQUENCE [LARGE SCALE GENOMIC DNA]</scope>
    <source>
        <strain evidence="8 9">CCBAU 25048</strain>
    </source>
</reference>
<dbReference type="PRINTS" id="PR00723">
    <property type="entry name" value="SUBTILISIN"/>
</dbReference>
<gene>
    <name evidence="8" type="ORF">GR138_09715</name>
</gene>
<keyword evidence="9" id="KW-1185">Reference proteome</keyword>
<evidence type="ECO:0000313" key="9">
    <source>
        <dbReference type="Proteomes" id="UP000435802"/>
    </source>
</evidence>
<feature type="active site" description="Charge relay system" evidence="5">
    <location>
        <position position="213"/>
    </location>
</feature>
<evidence type="ECO:0000256" key="3">
    <source>
        <dbReference type="ARBA" id="ARBA00022801"/>
    </source>
</evidence>
<dbReference type="PROSITE" id="PS51892">
    <property type="entry name" value="SUBTILASE"/>
    <property type="match status" value="1"/>
</dbReference>
<dbReference type="InterPro" id="IPR023828">
    <property type="entry name" value="Peptidase_S8_Ser-AS"/>
</dbReference>
<evidence type="ECO:0000256" key="2">
    <source>
        <dbReference type="ARBA" id="ARBA00022670"/>
    </source>
</evidence>
<feature type="domain" description="Peptidase S8/S53" evidence="7">
    <location>
        <begin position="209"/>
        <end position="449"/>
    </location>
</feature>
<dbReference type="CDD" id="cd05561">
    <property type="entry name" value="Peptidases_S8_4"/>
    <property type="match status" value="1"/>
</dbReference>
<keyword evidence="2 5" id="KW-0645">Protease</keyword>
<organism evidence="8 9">
    <name type="scientific">Shinella kummerowiae</name>
    <dbReference type="NCBI Taxonomy" id="417745"/>
    <lineage>
        <taxon>Bacteria</taxon>
        <taxon>Pseudomonadati</taxon>
        <taxon>Pseudomonadota</taxon>
        <taxon>Alphaproteobacteria</taxon>
        <taxon>Hyphomicrobiales</taxon>
        <taxon>Rhizobiaceae</taxon>
        <taxon>Shinella</taxon>
    </lineage>
</organism>
<dbReference type="SUPFAM" id="SSF52743">
    <property type="entry name" value="Subtilisin-like"/>
    <property type="match status" value="1"/>
</dbReference>
<dbReference type="AlphaFoldDB" id="A0A6N8SD29"/>
<dbReference type="OrthoDB" id="5405281at2"/>
<comment type="similarity">
    <text evidence="1 5">Belongs to the peptidase S8 family.</text>
</comment>
<accession>A0A6N8SD29</accession>
<keyword evidence="4 5" id="KW-0720">Serine protease</keyword>
<name>A0A6N8SD29_9HYPH</name>
<feature type="active site" description="Charge relay system" evidence="5">
    <location>
        <position position="245"/>
    </location>
</feature>
<evidence type="ECO:0000256" key="1">
    <source>
        <dbReference type="ARBA" id="ARBA00011073"/>
    </source>
</evidence>
<dbReference type="RefSeq" id="WP_160858783.1">
    <property type="nucleotide sequence ID" value="NZ_WUMK01000003.1"/>
</dbReference>
<evidence type="ECO:0000256" key="6">
    <source>
        <dbReference type="SAM" id="MobiDB-lite"/>
    </source>
</evidence>
<dbReference type="InterPro" id="IPR036852">
    <property type="entry name" value="Peptidase_S8/S53_dom_sf"/>
</dbReference>
<feature type="active site" description="Charge relay system" evidence="5">
    <location>
        <position position="401"/>
    </location>
</feature>
<feature type="compositionally biased region" description="Basic and acidic residues" evidence="6">
    <location>
        <begin position="54"/>
        <end position="67"/>
    </location>
</feature>
<dbReference type="PANTHER" id="PTHR43806">
    <property type="entry name" value="PEPTIDASE S8"/>
    <property type="match status" value="1"/>
</dbReference>
<comment type="caution">
    <text evidence="8">The sequence shown here is derived from an EMBL/GenBank/DDBJ whole genome shotgun (WGS) entry which is preliminary data.</text>
</comment>
<dbReference type="GO" id="GO:0004252">
    <property type="term" value="F:serine-type endopeptidase activity"/>
    <property type="evidence" value="ECO:0007669"/>
    <property type="project" value="UniProtKB-UniRule"/>
</dbReference>
<evidence type="ECO:0000256" key="4">
    <source>
        <dbReference type="ARBA" id="ARBA00022825"/>
    </source>
</evidence>
<dbReference type="Gene3D" id="3.40.50.200">
    <property type="entry name" value="Peptidase S8/S53 domain"/>
    <property type="match status" value="1"/>
</dbReference>
<protein>
    <submittedName>
        <fullName evidence="8">S8 family serine peptidase</fullName>
    </submittedName>
</protein>
<dbReference type="Pfam" id="PF00082">
    <property type="entry name" value="Peptidase_S8"/>
    <property type="match status" value="1"/>
</dbReference>
<evidence type="ECO:0000259" key="7">
    <source>
        <dbReference type="Pfam" id="PF00082"/>
    </source>
</evidence>
<evidence type="ECO:0000256" key="5">
    <source>
        <dbReference type="PROSITE-ProRule" id="PRU01240"/>
    </source>
</evidence>
<proteinExistence type="inferred from homology"/>
<dbReference type="GO" id="GO:0006508">
    <property type="term" value="P:proteolysis"/>
    <property type="evidence" value="ECO:0007669"/>
    <property type="project" value="UniProtKB-KW"/>
</dbReference>
<dbReference type="Proteomes" id="UP000435802">
    <property type="component" value="Unassembled WGS sequence"/>
</dbReference>